<evidence type="ECO:0000313" key="4">
    <source>
        <dbReference type="Proteomes" id="UP000887013"/>
    </source>
</evidence>
<dbReference type="PANTHER" id="PTHR23324">
    <property type="entry name" value="SEC14 RELATED PROTEIN"/>
    <property type="match status" value="1"/>
</dbReference>
<organism evidence="3 4">
    <name type="scientific">Nephila pilipes</name>
    <name type="common">Giant wood spider</name>
    <name type="synonym">Nephila maculata</name>
    <dbReference type="NCBI Taxonomy" id="299642"/>
    <lineage>
        <taxon>Eukaryota</taxon>
        <taxon>Metazoa</taxon>
        <taxon>Ecdysozoa</taxon>
        <taxon>Arthropoda</taxon>
        <taxon>Chelicerata</taxon>
        <taxon>Arachnida</taxon>
        <taxon>Araneae</taxon>
        <taxon>Araneomorphae</taxon>
        <taxon>Entelegynae</taxon>
        <taxon>Araneoidea</taxon>
        <taxon>Nephilidae</taxon>
        <taxon>Nephila</taxon>
    </lineage>
</organism>
<dbReference type="SMART" id="SM01100">
    <property type="entry name" value="CRAL_TRIO_N"/>
    <property type="match status" value="1"/>
</dbReference>
<dbReference type="SUPFAM" id="SSF101576">
    <property type="entry name" value="Supernatant protein factor (SPF), C-terminal domain"/>
    <property type="match status" value="1"/>
</dbReference>
<dbReference type="PRINTS" id="PR00180">
    <property type="entry name" value="CRETINALDHBP"/>
</dbReference>
<keyword evidence="4" id="KW-1185">Reference proteome</keyword>
<evidence type="ECO:0000259" key="2">
    <source>
        <dbReference type="PROSITE" id="PS50866"/>
    </source>
</evidence>
<dbReference type="Gene3D" id="2.60.120.680">
    <property type="entry name" value="GOLD domain"/>
    <property type="match status" value="1"/>
</dbReference>
<evidence type="ECO:0000313" key="3">
    <source>
        <dbReference type="EMBL" id="GFS67829.1"/>
    </source>
</evidence>
<dbReference type="InterPro" id="IPR001251">
    <property type="entry name" value="CRAL-TRIO_dom"/>
</dbReference>
<dbReference type="PROSITE" id="PS50866">
    <property type="entry name" value="GOLD"/>
    <property type="match status" value="1"/>
</dbReference>
<comment type="caution">
    <text evidence="3">The sequence shown here is derived from an EMBL/GenBank/DDBJ whole genome shotgun (WGS) entry which is preliminary data.</text>
</comment>
<dbReference type="SMART" id="SM00516">
    <property type="entry name" value="SEC14"/>
    <property type="match status" value="1"/>
</dbReference>
<proteinExistence type="predicted"/>
<reference evidence="3" key="1">
    <citation type="submission" date="2020-08" db="EMBL/GenBank/DDBJ databases">
        <title>Multicomponent nature underlies the extraordinary mechanical properties of spider dragline silk.</title>
        <authorList>
            <person name="Kono N."/>
            <person name="Nakamura H."/>
            <person name="Mori M."/>
            <person name="Yoshida Y."/>
            <person name="Ohtoshi R."/>
            <person name="Malay A.D."/>
            <person name="Moran D.A.P."/>
            <person name="Tomita M."/>
            <person name="Numata K."/>
            <person name="Arakawa K."/>
        </authorList>
    </citation>
    <scope>NUCLEOTIDE SEQUENCE</scope>
</reference>
<dbReference type="OrthoDB" id="6454213at2759"/>
<dbReference type="PANTHER" id="PTHR23324:SF83">
    <property type="entry name" value="SEC14-LIKE PROTEIN 2"/>
    <property type="match status" value="1"/>
</dbReference>
<dbReference type="Proteomes" id="UP000887013">
    <property type="component" value="Unassembled WGS sequence"/>
</dbReference>
<dbReference type="InterPro" id="IPR036273">
    <property type="entry name" value="CRAL/TRIO_N_dom_sf"/>
</dbReference>
<evidence type="ECO:0000259" key="1">
    <source>
        <dbReference type="PROSITE" id="PS50191"/>
    </source>
</evidence>
<dbReference type="InterPro" id="IPR036865">
    <property type="entry name" value="CRAL-TRIO_dom_sf"/>
</dbReference>
<feature type="domain" description="CRAL-TRIO" evidence="1">
    <location>
        <begin position="75"/>
        <end position="250"/>
    </location>
</feature>
<dbReference type="Gene3D" id="3.40.525.10">
    <property type="entry name" value="CRAL-TRIO lipid binding domain"/>
    <property type="match status" value="1"/>
</dbReference>
<dbReference type="SUPFAM" id="SSF52087">
    <property type="entry name" value="CRAL/TRIO domain"/>
    <property type="match status" value="1"/>
</dbReference>
<dbReference type="PROSITE" id="PS50191">
    <property type="entry name" value="CRAL_TRIO"/>
    <property type="match status" value="1"/>
</dbReference>
<protein>
    <submittedName>
        <fullName evidence="3">SEC14-like protein 2</fullName>
    </submittedName>
</protein>
<dbReference type="GO" id="GO:0005737">
    <property type="term" value="C:cytoplasm"/>
    <property type="evidence" value="ECO:0007669"/>
    <property type="project" value="TreeGrafter"/>
</dbReference>
<dbReference type="InterPro" id="IPR051064">
    <property type="entry name" value="SEC14/CRAL-TRIO_domain"/>
</dbReference>
<dbReference type="InterPro" id="IPR011074">
    <property type="entry name" value="CRAL/TRIO_N_dom"/>
</dbReference>
<gene>
    <name evidence="3" type="primary">SEC14L2</name>
    <name evidence="3" type="ORF">NPIL_453391</name>
</gene>
<dbReference type="InterPro" id="IPR036598">
    <property type="entry name" value="GOLD_dom_sf"/>
</dbReference>
<dbReference type="InterPro" id="IPR009038">
    <property type="entry name" value="GOLD_dom"/>
</dbReference>
<feature type="domain" description="GOLD" evidence="2">
    <location>
        <begin position="266"/>
        <end position="382"/>
    </location>
</feature>
<dbReference type="AlphaFoldDB" id="A0A8X6JY95"/>
<dbReference type="EMBL" id="BMAW01000183">
    <property type="protein sequence ID" value="GFS67829.1"/>
    <property type="molecule type" value="Genomic_DNA"/>
</dbReference>
<dbReference type="CDD" id="cd00170">
    <property type="entry name" value="SEC14"/>
    <property type="match status" value="1"/>
</dbReference>
<dbReference type="SUPFAM" id="SSF46938">
    <property type="entry name" value="CRAL/TRIO N-terminal domain"/>
    <property type="match status" value="1"/>
</dbReference>
<name>A0A8X6JY95_NEPPI</name>
<accession>A0A8X6JY95</accession>
<dbReference type="Pfam" id="PF00650">
    <property type="entry name" value="CRAL_TRIO"/>
    <property type="match status" value="1"/>
</dbReference>
<sequence length="385" mass="44824">MSSPKITIEEQAVIDQLKERTINDVTPKMLEDKTLFYRFAKARDFNIEDAESMLRKHITWRKEMKMDTFLTEYIPPEVLQKYFPSCLLCYDKEGCIVRYQDFGRTDVKYLWNSAKKIDVYKTGVQIIQGDVEHSRQLCKKQGKFSMKSVYLYNFEGLSFSNATDKKSIETLMQFFKTYLDNYPETLKCVMIINAPMCFSLMYSLVKPVLPPIVIQKIRVYSTSGWKEPLLELIDAEELPAFLGGNRTDPDGDPMCKTFVKHGRPIPECYFLCNIKKTLASAPNAEKLNVARSSKEEVCLEIEKGSFIDLEFETKNRDIGFTVSYRENNLEDPVELIPYERTDTCYGPEKCSLKCKKSGIYTILFDNSFSWMHPKEVYYRIKIRSS</sequence>